<dbReference type="Pfam" id="PF02120">
    <property type="entry name" value="Flg_hook"/>
    <property type="match status" value="1"/>
</dbReference>
<feature type="compositionally biased region" description="Low complexity" evidence="1">
    <location>
        <begin position="17"/>
        <end position="27"/>
    </location>
</feature>
<dbReference type="EMBL" id="FPCK01000001">
    <property type="protein sequence ID" value="SFV27415.1"/>
    <property type="molecule type" value="Genomic_DNA"/>
</dbReference>
<evidence type="ECO:0000313" key="4">
    <source>
        <dbReference type="Proteomes" id="UP000199074"/>
    </source>
</evidence>
<feature type="region of interest" description="Disordered" evidence="1">
    <location>
        <begin position="425"/>
        <end position="450"/>
    </location>
</feature>
<feature type="domain" description="Flagellar hook-length control protein-like C-terminal" evidence="2">
    <location>
        <begin position="347"/>
        <end position="417"/>
    </location>
</feature>
<dbReference type="AlphaFoldDB" id="A0A1I7MYJ7"/>
<dbReference type="InterPro" id="IPR038610">
    <property type="entry name" value="FliK-like_C_sf"/>
</dbReference>
<evidence type="ECO:0000313" key="3">
    <source>
        <dbReference type="EMBL" id="SFV27415.1"/>
    </source>
</evidence>
<reference evidence="3 4" key="1">
    <citation type="submission" date="2016-10" db="EMBL/GenBank/DDBJ databases">
        <authorList>
            <person name="de Groot N.N."/>
        </authorList>
    </citation>
    <scope>NUCLEOTIDE SEQUENCE [LARGE SCALE GENOMIC DNA]</scope>
    <source>
        <strain evidence="3 4">IPL20</strain>
    </source>
</reference>
<name>A0A1I7MYJ7_9HYPH</name>
<keyword evidence="4" id="KW-1185">Reference proteome</keyword>
<organism evidence="3 4">
    <name type="scientific">Devosia crocina</name>
    <dbReference type="NCBI Taxonomy" id="429728"/>
    <lineage>
        <taxon>Bacteria</taxon>
        <taxon>Pseudomonadati</taxon>
        <taxon>Pseudomonadota</taxon>
        <taxon>Alphaproteobacteria</taxon>
        <taxon>Hyphomicrobiales</taxon>
        <taxon>Devosiaceae</taxon>
        <taxon>Devosia</taxon>
    </lineage>
</organism>
<dbReference type="Gene3D" id="3.30.750.140">
    <property type="match status" value="1"/>
</dbReference>
<dbReference type="OrthoDB" id="7203912at2"/>
<proteinExistence type="predicted"/>
<feature type="compositionally biased region" description="Low complexity" evidence="1">
    <location>
        <begin position="72"/>
        <end position="82"/>
    </location>
</feature>
<dbReference type="CDD" id="cd17470">
    <property type="entry name" value="T3SS_Flik_C"/>
    <property type="match status" value="1"/>
</dbReference>
<feature type="region of interest" description="Disordered" evidence="1">
    <location>
        <begin position="234"/>
        <end position="300"/>
    </location>
</feature>
<evidence type="ECO:0000259" key="2">
    <source>
        <dbReference type="Pfam" id="PF02120"/>
    </source>
</evidence>
<feature type="region of interest" description="Disordered" evidence="1">
    <location>
        <begin position="12"/>
        <end position="96"/>
    </location>
</feature>
<dbReference type="RefSeq" id="WP_092419880.1">
    <property type="nucleotide sequence ID" value="NZ_FPCK01000001.1"/>
</dbReference>
<gene>
    <name evidence="3" type="ORF">SAMN05216456_0273</name>
</gene>
<dbReference type="STRING" id="429728.SAMN05216456_0273"/>
<feature type="compositionally biased region" description="Basic and acidic residues" evidence="1">
    <location>
        <begin position="431"/>
        <end position="443"/>
    </location>
</feature>
<evidence type="ECO:0000256" key="1">
    <source>
        <dbReference type="SAM" id="MobiDB-lite"/>
    </source>
</evidence>
<sequence length="473" mass="49293">MASNLANLLFSAVGGTKPAQPAAPKAAPADKERFADMLDTPLATPRGRADTQANAATGERRQSGGRTDAPADKANAGNGKVAAAREKEDGEKKTRTASPLEALLAALATLGLQPQSTGLGEGAEQIALDAKALEDIDGALQDLSQLLGIDLKTLMQQLGDFAKGMAAEGGQPDLMNRLTALLGGEGKLGPDVEASINKLMDGLGKLAQALPSEPELAQAQLKLTEPVLAGKTAADALRNTSSDDEKKTSTPELKPTEKLGDSQRVFAGGDAAEPVQGAAKKADNQSQAARPNAGVDDALNLTATTPGQADATAPKLDASAAPRVVQSGYQTSQQQLNLPQIAFELSRQVQDGNSRFQIRLDPPELGRIDVKLDIDSNGQVHAKLTVEKAETLDLMQRDQRALERALQQAGLDGAKTNLEFSLKQNPFAGDQNERSGRDTHTGAEDSGEDVEAAVPAVTLYRGNLSASGLNIIA</sequence>
<feature type="compositionally biased region" description="Basic and acidic residues" evidence="1">
    <location>
        <begin position="83"/>
        <end position="94"/>
    </location>
</feature>
<dbReference type="Proteomes" id="UP000199074">
    <property type="component" value="Unassembled WGS sequence"/>
</dbReference>
<accession>A0A1I7MYJ7</accession>
<feature type="compositionally biased region" description="Basic and acidic residues" evidence="1">
    <location>
        <begin position="241"/>
        <end position="261"/>
    </location>
</feature>
<protein>
    <submittedName>
        <fullName evidence="3">Hook-length control protein FliK</fullName>
    </submittedName>
</protein>
<dbReference type="InterPro" id="IPR021136">
    <property type="entry name" value="Flagellar_hook_control-like_C"/>
</dbReference>